<dbReference type="Proteomes" id="UP000547458">
    <property type="component" value="Unassembled WGS sequence"/>
</dbReference>
<accession>A0A846RJ82</accession>
<organism evidence="1 2">
    <name type="scientific">Arthrobacter pigmenti</name>
    <dbReference type="NCBI Taxonomy" id="271432"/>
    <lineage>
        <taxon>Bacteria</taxon>
        <taxon>Bacillati</taxon>
        <taxon>Actinomycetota</taxon>
        <taxon>Actinomycetes</taxon>
        <taxon>Micrococcales</taxon>
        <taxon>Micrococcaceae</taxon>
        <taxon>Arthrobacter</taxon>
    </lineage>
</organism>
<comment type="caution">
    <text evidence="1">The sequence shown here is derived from an EMBL/GenBank/DDBJ whole genome shotgun (WGS) entry which is preliminary data.</text>
</comment>
<proteinExistence type="predicted"/>
<gene>
    <name evidence="1" type="ORF">BJ994_000305</name>
</gene>
<evidence type="ECO:0000313" key="1">
    <source>
        <dbReference type="EMBL" id="NJC21229.1"/>
    </source>
</evidence>
<protein>
    <submittedName>
        <fullName evidence="1">Uncharacterized protein</fullName>
    </submittedName>
</protein>
<keyword evidence="2" id="KW-1185">Reference proteome</keyword>
<dbReference type="EMBL" id="JAATJL010000001">
    <property type="protein sequence ID" value="NJC21229.1"/>
    <property type="molecule type" value="Genomic_DNA"/>
</dbReference>
<name>A0A846RJ82_9MICC</name>
<dbReference type="AlphaFoldDB" id="A0A846RJ82"/>
<sequence>MQAQFGRELLMLGQFPASTSGQRQALFERQLAEA</sequence>
<reference evidence="1 2" key="1">
    <citation type="submission" date="2020-03" db="EMBL/GenBank/DDBJ databases">
        <title>Sequencing the genomes of 1000 actinobacteria strains.</title>
        <authorList>
            <person name="Klenk H.-P."/>
        </authorList>
    </citation>
    <scope>NUCLEOTIDE SEQUENCE [LARGE SCALE GENOMIC DNA]</scope>
    <source>
        <strain evidence="1 2">DSM 16403</strain>
    </source>
</reference>
<evidence type="ECO:0000313" key="2">
    <source>
        <dbReference type="Proteomes" id="UP000547458"/>
    </source>
</evidence>